<organism evidence="2">
    <name type="scientific">viral metagenome</name>
    <dbReference type="NCBI Taxonomy" id="1070528"/>
    <lineage>
        <taxon>unclassified sequences</taxon>
        <taxon>metagenomes</taxon>
        <taxon>organismal metagenomes</taxon>
    </lineage>
</organism>
<protein>
    <submittedName>
        <fullName evidence="2">Uncharacterized protein</fullName>
    </submittedName>
</protein>
<feature type="region of interest" description="Disordered" evidence="1">
    <location>
        <begin position="36"/>
        <end position="56"/>
    </location>
</feature>
<sequence length="1540" mass="175239">MYSKITNPETDAQVSINSRLGKDVLRKYLIVLNGGSSARRKKKKKKKKKNKRAAPRAVALEAVPAADSTPYHCPPEFPRFCGPLGLGLTPPIASGPQTPMIGKTPADSFKNNRCARVLGDCFLQETEKKDEHTINGILTNLRPCVKGGESEQDAGTTDPCFNHEELRGRAAATKAAGVVVRSGVTTNYLMPDTLHKLMNDAFANISESIDVGTFDKEWGIDTHSADRENIEGRHLRQFATSGGHYHRLIHMISYTERGRELFSNTLNKCFYRSDESGTEISETESLNPPGFLKLTSTSQSEDRTIGNQAGFSLNEYDRHGNLTAHYHIYGPRFTYPEDGVQDEGVRAEIARISKEGPVVPDRFLSTDSGGHVQDSFSGSFSQFDTDFSGELAVERAKRLYSPLPMQYASKPHRTPIKFPKDPSTLWEDFDRDTLIEGKGVFIHWKQRGRRENADTFVSPESENWYCRRHRERGMVVPRSNLEIGIHVFLILDHFKNFLNTNPGEYGVAEEFESVVELGLGGKRRSMKPRRDPQKAKMLAAAQEATEIEMLRHLDEAVKGNLAENIRKDFLIENGPVVYQLDLNPFVLFSIYALLPFWSGPFETTKSFTKEDVESIDSFIALDDKGLFFDVMELVMKTQNSDRKPNISRLLKLTKEEATVAYINLKISKKKNHDTLNKCNSWINYILGRRGQNDIRSPIGTESQEDNILFRKLQEEKVDLLKKDLILGLRMDLIVFHIKITYLLPKTLRQKIHASGRLLRAASSQYTEIMKTMLELFIKSELGTVDAVEVEASTKWTEKPDEVPLATFLATELAKVSNDSTKVLSPPQHIESLIILLNRQFSTEETAARKAGGSIDTGVTRAQRSLSHPRDSTFDSSQPFVPREPVRPDYERMLSEAFDMGAEDKDAPPPLSKGVASRLQGERAARESMGREVQYAFKAEPAEVDIARTLQLEYPAAIARALKTLPPPPTGWVKIAAARDEAGENPYYSNPATRNIYWDGIMTGGYLCVAEGYSNLYNRVIATYPLPWPLPEFKFEGMESRVMPAISIGDWYTLDDDDGRWDGVRRVPPKEDSIEFWGNQLIFKDGTDTIEVHVRTFDSSRSNLKCENYHNRAEKLYKYTLNNNDHTYIKEEQDYPSFTGNGYVHAITPEELLEAIFSPTANVTDVDVEGTATIAPILQLTPFDQWREDYVHGLVTTELLPWENKFVKLFRNIAIMHLKNGGQGLNNDIKIQLLDVHPDTMLHVLTPTTVSLDVGKAKKRVMEVGALPDRISVSDANIWIHTQKDLFDTFKKGLYRHTYIENLVWGEESYNAAMSHLHNEEQDKRTKRTRDRTIQYDKEEAARLQQFESDRDFILREQIKSWCEKYFEASYRLLMINYQWQVNELVLIQWLKRKKEELSNAVKSRVLTEEQADTRLTNKVRTGRTANSRPLSQLSKLVYLENRELIGIRENWEDDEELISRKQLVGRRERWAGDQAAVDTSLMYLTELHLLRLIYLLSNEDVGALDITATRRSLEIQQESGRELLQNDEFYKSHGDYGVGS</sequence>
<feature type="region of interest" description="Disordered" evidence="1">
    <location>
        <begin position="846"/>
        <end position="884"/>
    </location>
</feature>
<name>A0A6C0B3R5_9ZZZZ</name>
<dbReference type="EMBL" id="MN739060">
    <property type="protein sequence ID" value="QHS86696.1"/>
    <property type="molecule type" value="Genomic_DNA"/>
</dbReference>
<accession>A0A6C0B3R5</accession>
<proteinExistence type="predicted"/>
<evidence type="ECO:0000256" key="1">
    <source>
        <dbReference type="SAM" id="MobiDB-lite"/>
    </source>
</evidence>
<reference evidence="2" key="1">
    <citation type="journal article" date="2020" name="Nature">
        <title>Giant virus diversity and host interactions through global metagenomics.</title>
        <authorList>
            <person name="Schulz F."/>
            <person name="Roux S."/>
            <person name="Paez-Espino D."/>
            <person name="Jungbluth S."/>
            <person name="Walsh D.A."/>
            <person name="Denef V.J."/>
            <person name="McMahon K.D."/>
            <person name="Konstantinidis K.T."/>
            <person name="Eloe-Fadrosh E.A."/>
            <person name="Kyrpides N.C."/>
            <person name="Woyke T."/>
        </authorList>
    </citation>
    <scope>NUCLEOTIDE SEQUENCE</scope>
    <source>
        <strain evidence="2">GVMAG-M-3300009422-16</strain>
    </source>
</reference>
<feature type="compositionally biased region" description="Basic residues" evidence="1">
    <location>
        <begin position="38"/>
        <end position="54"/>
    </location>
</feature>
<evidence type="ECO:0000313" key="2">
    <source>
        <dbReference type="EMBL" id="QHS86696.1"/>
    </source>
</evidence>